<dbReference type="PROSITE" id="PS50110">
    <property type="entry name" value="RESPONSE_REGULATORY"/>
    <property type="match status" value="1"/>
</dbReference>
<dbReference type="Gene3D" id="2.20.25.10">
    <property type="match status" value="1"/>
</dbReference>
<dbReference type="InterPro" id="IPR007492">
    <property type="entry name" value="LytTR_DNA-bd_dom"/>
</dbReference>
<accession>A0ABW5TKC5</accession>
<dbReference type="Pfam" id="PF00072">
    <property type="entry name" value="Response_reg"/>
    <property type="match status" value="1"/>
</dbReference>
<feature type="domain" description="HTH LytTR-type" evidence="3">
    <location>
        <begin position="138"/>
        <end position="242"/>
    </location>
</feature>
<feature type="modified residue" description="4-aspartylphosphate" evidence="1">
    <location>
        <position position="53"/>
    </location>
</feature>
<evidence type="ECO:0000313" key="5">
    <source>
        <dbReference type="Proteomes" id="UP001597427"/>
    </source>
</evidence>
<evidence type="ECO:0000313" key="4">
    <source>
        <dbReference type="EMBL" id="MFD2729254.1"/>
    </source>
</evidence>
<dbReference type="SMART" id="SM00448">
    <property type="entry name" value="REC"/>
    <property type="match status" value="1"/>
</dbReference>
<evidence type="ECO:0000256" key="1">
    <source>
        <dbReference type="PROSITE-ProRule" id="PRU00169"/>
    </source>
</evidence>
<proteinExistence type="predicted"/>
<dbReference type="Pfam" id="PF04397">
    <property type="entry name" value="LytTR"/>
    <property type="match status" value="1"/>
</dbReference>
<comment type="caution">
    <text evidence="4">The sequence shown here is derived from an EMBL/GenBank/DDBJ whole genome shotgun (WGS) entry which is preliminary data.</text>
</comment>
<dbReference type="Gene3D" id="3.40.50.2300">
    <property type="match status" value="1"/>
</dbReference>
<dbReference type="EMBL" id="JBHUMO010000044">
    <property type="protein sequence ID" value="MFD2729254.1"/>
    <property type="molecule type" value="Genomic_DNA"/>
</dbReference>
<evidence type="ECO:0000259" key="3">
    <source>
        <dbReference type="PROSITE" id="PS50930"/>
    </source>
</evidence>
<dbReference type="PANTHER" id="PTHR37299:SF1">
    <property type="entry name" value="STAGE 0 SPORULATION PROTEIN A HOMOLOG"/>
    <property type="match status" value="1"/>
</dbReference>
<dbReference type="PANTHER" id="PTHR37299">
    <property type="entry name" value="TRANSCRIPTIONAL REGULATOR-RELATED"/>
    <property type="match status" value="1"/>
</dbReference>
<dbReference type="SUPFAM" id="SSF52172">
    <property type="entry name" value="CheY-like"/>
    <property type="match status" value="1"/>
</dbReference>
<dbReference type="Gene3D" id="2.40.50.40">
    <property type="match status" value="1"/>
</dbReference>
<dbReference type="InterPro" id="IPR046947">
    <property type="entry name" value="LytR-like"/>
</dbReference>
<feature type="domain" description="Response regulatory" evidence="2">
    <location>
        <begin position="2"/>
        <end position="116"/>
    </location>
</feature>
<sequence length="242" mass="27729">MKVAIIDDEPLARMELHYLLAQTLEVKEIYEGESIEDAFQLLLTEQPDLLFLDIHLTNESGLDLAKKLIQVPNPPLIIFATAYDNHALEAFEVNAIDYLLKPFEQSRVQKAVTKAQNILQAKQPPLPQKGKDKNPDRLTIETDERIYLLPYEDILYCEVEGKQTSVYTKTTVYQTTTTLASIELALQATMFLRVHRSYIINLHEIKEIQPWFNQTYQVTMNNGGKVPVSRSYLKSFKEAVGL</sequence>
<gene>
    <name evidence="4" type="ORF">ACFSR0_07435</name>
</gene>
<name>A0ABW5TKC5_9ENTE</name>
<evidence type="ECO:0000259" key="2">
    <source>
        <dbReference type="PROSITE" id="PS50110"/>
    </source>
</evidence>
<dbReference type="SMART" id="SM00850">
    <property type="entry name" value="LytTR"/>
    <property type="match status" value="1"/>
</dbReference>
<dbReference type="RefSeq" id="WP_379981433.1">
    <property type="nucleotide sequence ID" value="NZ_JBHUMO010000044.1"/>
</dbReference>
<reference evidence="5" key="1">
    <citation type="journal article" date="2019" name="Int. J. Syst. Evol. Microbiol.">
        <title>The Global Catalogue of Microorganisms (GCM) 10K type strain sequencing project: providing services to taxonomists for standard genome sequencing and annotation.</title>
        <authorList>
            <consortium name="The Broad Institute Genomics Platform"/>
            <consortium name="The Broad Institute Genome Sequencing Center for Infectious Disease"/>
            <person name="Wu L."/>
            <person name="Ma J."/>
        </authorList>
    </citation>
    <scope>NUCLEOTIDE SEQUENCE [LARGE SCALE GENOMIC DNA]</scope>
    <source>
        <strain evidence="5">TISTR 932</strain>
    </source>
</reference>
<dbReference type="InterPro" id="IPR001789">
    <property type="entry name" value="Sig_transdc_resp-reg_receiver"/>
</dbReference>
<dbReference type="InterPro" id="IPR011006">
    <property type="entry name" value="CheY-like_superfamily"/>
</dbReference>
<dbReference type="PROSITE" id="PS50930">
    <property type="entry name" value="HTH_LYTTR"/>
    <property type="match status" value="1"/>
</dbReference>
<dbReference type="Proteomes" id="UP001597427">
    <property type="component" value="Unassembled WGS sequence"/>
</dbReference>
<keyword evidence="1" id="KW-0597">Phosphoprotein</keyword>
<protein>
    <submittedName>
        <fullName evidence="4">LytR/AlgR family response regulator transcription factor</fullName>
    </submittedName>
</protein>
<keyword evidence="5" id="KW-1185">Reference proteome</keyword>
<organism evidence="4 5">
    <name type="scientific">Enterococcus camelliae</name>
    <dbReference type="NCBI Taxonomy" id="453959"/>
    <lineage>
        <taxon>Bacteria</taxon>
        <taxon>Bacillati</taxon>
        <taxon>Bacillota</taxon>
        <taxon>Bacilli</taxon>
        <taxon>Lactobacillales</taxon>
        <taxon>Enterococcaceae</taxon>
        <taxon>Enterococcus</taxon>
    </lineage>
</organism>